<dbReference type="Gene3D" id="3.30.70.1060">
    <property type="entry name" value="Dimeric alpha+beta barrel"/>
    <property type="match status" value="1"/>
</dbReference>
<comment type="similarity">
    <text evidence="1">Belongs to the YciI family.</text>
</comment>
<dbReference type="PANTHER" id="PTHR33606:SF3">
    <property type="entry name" value="PROTEIN YCII"/>
    <property type="match status" value="1"/>
</dbReference>
<dbReference type="PANTHER" id="PTHR33606">
    <property type="entry name" value="PROTEIN YCII"/>
    <property type="match status" value="1"/>
</dbReference>
<evidence type="ECO:0000256" key="1">
    <source>
        <dbReference type="ARBA" id="ARBA00007689"/>
    </source>
</evidence>
<dbReference type="InterPro" id="IPR051807">
    <property type="entry name" value="Sec-metab_biosynth-assoc"/>
</dbReference>
<dbReference type="EMBL" id="CP071794">
    <property type="protein sequence ID" value="QTD55162.1"/>
    <property type="molecule type" value="Genomic_DNA"/>
</dbReference>
<proteinExistence type="inferred from homology"/>
<dbReference type="RefSeq" id="WP_207986987.1">
    <property type="nucleotide sequence ID" value="NZ_CP071794.1"/>
</dbReference>
<organism evidence="3 4">
    <name type="scientific">Parasphingorhabdus cellanae</name>
    <dbReference type="NCBI Taxonomy" id="2806553"/>
    <lineage>
        <taxon>Bacteria</taxon>
        <taxon>Pseudomonadati</taxon>
        <taxon>Pseudomonadota</taxon>
        <taxon>Alphaproteobacteria</taxon>
        <taxon>Sphingomonadales</taxon>
        <taxon>Sphingomonadaceae</taxon>
        <taxon>Parasphingorhabdus</taxon>
    </lineage>
</organism>
<accession>A0ABX7T2X9</accession>
<evidence type="ECO:0000259" key="2">
    <source>
        <dbReference type="Pfam" id="PF03795"/>
    </source>
</evidence>
<protein>
    <submittedName>
        <fullName evidence="3">YciI family protein</fullName>
    </submittedName>
</protein>
<dbReference type="InterPro" id="IPR005545">
    <property type="entry name" value="YCII"/>
</dbReference>
<feature type="domain" description="YCII-related" evidence="2">
    <location>
        <begin position="4"/>
        <end position="88"/>
    </location>
</feature>
<gene>
    <name evidence="3" type="ORF">J4G78_13140</name>
</gene>
<evidence type="ECO:0000313" key="3">
    <source>
        <dbReference type="EMBL" id="QTD55162.1"/>
    </source>
</evidence>
<dbReference type="Proteomes" id="UP000663923">
    <property type="component" value="Chromosome"/>
</dbReference>
<dbReference type="InterPro" id="IPR011008">
    <property type="entry name" value="Dimeric_a/b-barrel"/>
</dbReference>
<evidence type="ECO:0000313" key="4">
    <source>
        <dbReference type="Proteomes" id="UP000663923"/>
    </source>
</evidence>
<name>A0ABX7T2X9_9SPHN</name>
<dbReference type="SUPFAM" id="SSF54909">
    <property type="entry name" value="Dimeric alpha+beta barrel"/>
    <property type="match status" value="1"/>
</dbReference>
<sequence length="100" mass="11145">MKAFAIYCTDKPDTEQKRLDTRSAHFAHIETTLDNLFVAGPFKNAHGDTVGSLLIVKAETEADARAQLEADPYFHADIWADIRIHEFTAAAGDWIGGKIW</sequence>
<reference evidence="3 4" key="1">
    <citation type="submission" date="2021-03" db="EMBL/GenBank/DDBJ databases">
        <title>Complete genome of Parasphingorhabdus_sp.JHSY0214.</title>
        <authorList>
            <person name="Yoo J.H."/>
            <person name="Bae J.W."/>
        </authorList>
    </citation>
    <scope>NUCLEOTIDE SEQUENCE [LARGE SCALE GENOMIC DNA]</scope>
    <source>
        <strain evidence="3 4">JHSY0214</strain>
    </source>
</reference>
<dbReference type="Pfam" id="PF03795">
    <property type="entry name" value="YCII"/>
    <property type="match status" value="1"/>
</dbReference>
<keyword evidence="4" id="KW-1185">Reference proteome</keyword>